<evidence type="ECO:0000313" key="2">
    <source>
        <dbReference type="EMBL" id="CAB4774371.1"/>
    </source>
</evidence>
<organism evidence="2">
    <name type="scientific">freshwater metagenome</name>
    <dbReference type="NCBI Taxonomy" id="449393"/>
    <lineage>
        <taxon>unclassified sequences</taxon>
        <taxon>metagenomes</taxon>
        <taxon>ecological metagenomes</taxon>
    </lineage>
</organism>
<accession>A0A6J6VPF0</accession>
<reference evidence="2" key="1">
    <citation type="submission" date="2020-05" db="EMBL/GenBank/DDBJ databases">
        <authorList>
            <person name="Chiriac C."/>
            <person name="Salcher M."/>
            <person name="Ghai R."/>
            <person name="Kavagutti S V."/>
        </authorList>
    </citation>
    <scope>NUCLEOTIDE SEQUENCE</scope>
</reference>
<dbReference type="AlphaFoldDB" id="A0A6J6VPF0"/>
<name>A0A6J6VPF0_9ZZZZ</name>
<proteinExistence type="predicted"/>
<feature type="region of interest" description="Disordered" evidence="1">
    <location>
        <begin position="95"/>
        <end position="118"/>
    </location>
</feature>
<gene>
    <name evidence="2" type="ORF">UFOPK2928_00348</name>
</gene>
<evidence type="ECO:0000256" key="1">
    <source>
        <dbReference type="SAM" id="MobiDB-lite"/>
    </source>
</evidence>
<protein>
    <submittedName>
        <fullName evidence="2">Unannotated protein</fullName>
    </submittedName>
</protein>
<dbReference type="EMBL" id="CAEZZY010000022">
    <property type="protein sequence ID" value="CAB4774371.1"/>
    <property type="molecule type" value="Genomic_DNA"/>
</dbReference>
<sequence>MSKASNDLFSTLRTYIAKVTEGERSPAEVAAAVNSWARESADALKAKIHEEVDASVSKMGFIKRDEFDRLAAQVAVLSGKKAPVKKAAVKKSAVKKSAVKKSARKTTTKKSVKKVVKK</sequence>